<dbReference type="SUPFAM" id="SSF53474">
    <property type="entry name" value="alpha/beta-Hydrolases"/>
    <property type="match status" value="1"/>
</dbReference>
<dbReference type="Proteomes" id="UP000229498">
    <property type="component" value="Unassembled WGS sequence"/>
</dbReference>
<proteinExistence type="predicted"/>
<reference evidence="2 3" key="1">
    <citation type="submission" date="2017-11" db="EMBL/GenBank/DDBJ databases">
        <title>Draft genome sequence of Rhizobiales bacterium SY3-13.</title>
        <authorList>
            <person name="Sun C."/>
        </authorList>
    </citation>
    <scope>NUCLEOTIDE SEQUENCE [LARGE SCALE GENOMIC DNA]</scope>
    <source>
        <strain evidence="2 3">SY3-13</strain>
    </source>
</reference>
<dbReference type="InterPro" id="IPR029058">
    <property type="entry name" value="AB_hydrolase_fold"/>
</dbReference>
<dbReference type="PANTHER" id="PTHR43798:SF29">
    <property type="entry name" value="AB HYDROLASE-1 DOMAIN-CONTAINING PROTEIN"/>
    <property type="match status" value="1"/>
</dbReference>
<name>A0A2M9G1F4_9PROT</name>
<sequence length="232" mass="25559">MSRANVVLVPGLLCTERLWRDQVAALEPAADIVIPRHDLDDNMAAIARRVLDAAPERFAIAGLSMGGYIAFEIWRQAPERVERLALLDTRASGDTAEETQRRKDLLELAHKGRFTGIHERLMPLLIHEDRLKETDLTAAIAGMAEETGRDGFVNQTKAIMARPDSRETCRTVDVPTLVLCGRQDAVTPLAMSEEMAGLIPGAKLEVIEDCGHMSAMERPEAVNAALERWLAA</sequence>
<gene>
    <name evidence="2" type="ORF">CVT23_10795</name>
</gene>
<dbReference type="InterPro" id="IPR000073">
    <property type="entry name" value="AB_hydrolase_1"/>
</dbReference>
<accession>A0A2M9G1F4</accession>
<dbReference type="AlphaFoldDB" id="A0A2M9G1F4"/>
<feature type="domain" description="AB hydrolase-1" evidence="1">
    <location>
        <begin position="41"/>
        <end position="219"/>
    </location>
</feature>
<dbReference type="EMBL" id="PHIG01000032">
    <property type="protein sequence ID" value="PJK29541.1"/>
    <property type="molecule type" value="Genomic_DNA"/>
</dbReference>
<dbReference type="OrthoDB" id="5491135at2"/>
<dbReference type="PRINTS" id="PR00111">
    <property type="entry name" value="ABHYDROLASE"/>
</dbReference>
<dbReference type="Pfam" id="PF00561">
    <property type="entry name" value="Abhydrolase_1"/>
    <property type="match status" value="1"/>
</dbReference>
<dbReference type="Gene3D" id="3.40.50.1820">
    <property type="entry name" value="alpha/beta hydrolase"/>
    <property type="match status" value="1"/>
</dbReference>
<evidence type="ECO:0000259" key="1">
    <source>
        <dbReference type="Pfam" id="PF00561"/>
    </source>
</evidence>
<dbReference type="RefSeq" id="WP_109793565.1">
    <property type="nucleotide sequence ID" value="NZ_PHIG01000032.1"/>
</dbReference>
<protein>
    <submittedName>
        <fullName evidence="2">Alpha/beta hydrolase</fullName>
    </submittedName>
</protein>
<keyword evidence="3" id="KW-1185">Reference proteome</keyword>
<keyword evidence="2" id="KW-0378">Hydrolase</keyword>
<comment type="caution">
    <text evidence="2">The sequence shown here is derived from an EMBL/GenBank/DDBJ whole genome shotgun (WGS) entry which is preliminary data.</text>
</comment>
<dbReference type="InterPro" id="IPR050266">
    <property type="entry name" value="AB_hydrolase_sf"/>
</dbReference>
<organism evidence="2 3">
    <name type="scientific">Minwuia thermotolerans</name>
    <dbReference type="NCBI Taxonomy" id="2056226"/>
    <lineage>
        <taxon>Bacteria</taxon>
        <taxon>Pseudomonadati</taxon>
        <taxon>Pseudomonadota</taxon>
        <taxon>Alphaproteobacteria</taxon>
        <taxon>Minwuiales</taxon>
        <taxon>Minwuiaceae</taxon>
        <taxon>Minwuia</taxon>
    </lineage>
</organism>
<evidence type="ECO:0000313" key="2">
    <source>
        <dbReference type="EMBL" id="PJK29541.1"/>
    </source>
</evidence>
<dbReference type="GO" id="GO:0016787">
    <property type="term" value="F:hydrolase activity"/>
    <property type="evidence" value="ECO:0007669"/>
    <property type="project" value="UniProtKB-KW"/>
</dbReference>
<dbReference type="PANTHER" id="PTHR43798">
    <property type="entry name" value="MONOACYLGLYCEROL LIPASE"/>
    <property type="match status" value="1"/>
</dbReference>
<evidence type="ECO:0000313" key="3">
    <source>
        <dbReference type="Proteomes" id="UP000229498"/>
    </source>
</evidence>